<dbReference type="PANTHER" id="PTHR46211">
    <property type="entry name" value="GLYCEROPHOSPHORYL DIESTER PHOSPHODIESTERASE"/>
    <property type="match status" value="1"/>
</dbReference>
<protein>
    <submittedName>
        <fullName evidence="2">Glycerophosphoryl diester phosphodiesterase</fullName>
        <ecNumber evidence="2">3.1.4.46</ecNumber>
    </submittedName>
</protein>
<sequence>MLAIAHRGASGYAPENTRAAFDRAIAMGVGAIETDVQLSADGELIIFHDNTVERVSDGRGPLGDHTLAELRALDLGDWYAPEFAGQRILTVAELLDEYAGRIPLALEIKDPRAARPLIAALDARGIAGQMQITSFYWTALLDAQEVNPDLYLGFLTPTFDEDLIARSVRRGFKQICPHVDRLTARRVTLAHEQGLNVRAWGVSRRDQVERLFDTGADGATCNWPDWITDLKI</sequence>
<keyword evidence="2" id="KW-0378">Hydrolase</keyword>
<dbReference type="PROSITE" id="PS51704">
    <property type="entry name" value="GP_PDE"/>
    <property type="match status" value="1"/>
</dbReference>
<feature type="domain" description="GP-PDE" evidence="1">
    <location>
        <begin position="1"/>
        <end position="231"/>
    </location>
</feature>
<name>A0A6J4UWV2_9BACT</name>
<reference evidence="2" key="1">
    <citation type="submission" date="2020-02" db="EMBL/GenBank/DDBJ databases">
        <authorList>
            <person name="Meier V. D."/>
        </authorList>
    </citation>
    <scope>NUCLEOTIDE SEQUENCE</scope>
    <source>
        <strain evidence="2">AVDCRST_MAG18</strain>
    </source>
</reference>
<dbReference type="Pfam" id="PF03009">
    <property type="entry name" value="GDPD"/>
    <property type="match status" value="1"/>
</dbReference>
<dbReference type="InterPro" id="IPR030395">
    <property type="entry name" value="GP_PDE_dom"/>
</dbReference>
<dbReference type="SUPFAM" id="SSF51695">
    <property type="entry name" value="PLC-like phosphodiesterases"/>
    <property type="match status" value="1"/>
</dbReference>
<proteinExistence type="predicted"/>
<dbReference type="Gene3D" id="3.20.20.190">
    <property type="entry name" value="Phosphatidylinositol (PI) phosphodiesterase"/>
    <property type="match status" value="1"/>
</dbReference>
<gene>
    <name evidence="2" type="ORF">AVDCRST_MAG18-1236</name>
</gene>
<evidence type="ECO:0000313" key="2">
    <source>
        <dbReference type="EMBL" id="CAA9562881.1"/>
    </source>
</evidence>
<dbReference type="GO" id="GO:0006629">
    <property type="term" value="P:lipid metabolic process"/>
    <property type="evidence" value="ECO:0007669"/>
    <property type="project" value="InterPro"/>
</dbReference>
<evidence type="ECO:0000259" key="1">
    <source>
        <dbReference type="PROSITE" id="PS51704"/>
    </source>
</evidence>
<dbReference type="InterPro" id="IPR017946">
    <property type="entry name" value="PLC-like_Pdiesterase_TIM-brl"/>
</dbReference>
<accession>A0A6J4UWV2</accession>
<dbReference type="GO" id="GO:0008889">
    <property type="term" value="F:glycerophosphodiester phosphodiesterase activity"/>
    <property type="evidence" value="ECO:0007669"/>
    <property type="project" value="UniProtKB-EC"/>
</dbReference>
<dbReference type="AlphaFoldDB" id="A0A6J4UWV2"/>
<organism evidence="2">
    <name type="scientific">uncultured Thermomicrobiales bacterium</name>
    <dbReference type="NCBI Taxonomy" id="1645740"/>
    <lineage>
        <taxon>Bacteria</taxon>
        <taxon>Pseudomonadati</taxon>
        <taxon>Thermomicrobiota</taxon>
        <taxon>Thermomicrobia</taxon>
        <taxon>Thermomicrobiales</taxon>
        <taxon>environmental samples</taxon>
    </lineage>
</organism>
<dbReference type="PANTHER" id="PTHR46211:SF14">
    <property type="entry name" value="GLYCEROPHOSPHODIESTER PHOSPHODIESTERASE"/>
    <property type="match status" value="1"/>
</dbReference>
<dbReference type="EC" id="3.1.4.46" evidence="2"/>
<dbReference type="EMBL" id="CADCWN010000096">
    <property type="protein sequence ID" value="CAA9562881.1"/>
    <property type="molecule type" value="Genomic_DNA"/>
</dbReference>